<evidence type="ECO:0000313" key="3">
    <source>
        <dbReference type="EMBL" id="KAG3206103.1"/>
    </source>
</evidence>
<dbReference type="Proteomes" id="UP000774804">
    <property type="component" value="Unassembled WGS sequence"/>
</dbReference>
<organism evidence="2 4">
    <name type="scientific">Phytophthora cactorum</name>
    <dbReference type="NCBI Taxonomy" id="29920"/>
    <lineage>
        <taxon>Eukaryota</taxon>
        <taxon>Sar</taxon>
        <taxon>Stramenopiles</taxon>
        <taxon>Oomycota</taxon>
        <taxon>Peronosporomycetes</taxon>
        <taxon>Peronosporales</taxon>
        <taxon>Peronosporaceae</taxon>
        <taxon>Phytophthora</taxon>
    </lineage>
</organism>
<dbReference type="Proteomes" id="UP000736787">
    <property type="component" value="Unassembled WGS sequence"/>
</dbReference>
<name>A0A8T1CSK3_9STRA</name>
<proteinExistence type="predicted"/>
<sequence>MVALRTINNRAVLHEYTLLSPLRLNVTRWSSTFEMVDCYVRFRNEVKQGAAVSDIIPKAAMYRCV</sequence>
<evidence type="ECO:0000313" key="4">
    <source>
        <dbReference type="Proteomes" id="UP000736787"/>
    </source>
</evidence>
<dbReference type="PANTHER" id="PTHR40866:SF1">
    <property type="entry name" value="BED-TYPE DOMAIN-CONTAINING PROTEIN"/>
    <property type="match status" value="1"/>
</dbReference>
<accession>A0A8T1CSK3</accession>
<gene>
    <name evidence="1" type="ORF">PC115_g22168</name>
    <name evidence="2" type="ORF">PC117_g14605</name>
    <name evidence="3" type="ORF">PC129_g21838</name>
</gene>
<dbReference type="EMBL" id="RCMV01001858">
    <property type="protein sequence ID" value="KAG3206103.1"/>
    <property type="molecule type" value="Genomic_DNA"/>
</dbReference>
<dbReference type="Proteomes" id="UP000760860">
    <property type="component" value="Unassembled WGS sequence"/>
</dbReference>
<evidence type="ECO:0000313" key="2">
    <source>
        <dbReference type="EMBL" id="KAG2927402.1"/>
    </source>
</evidence>
<evidence type="ECO:0000313" key="1">
    <source>
        <dbReference type="EMBL" id="KAG2881635.1"/>
    </source>
</evidence>
<comment type="caution">
    <text evidence="2">The sequence shown here is derived from an EMBL/GenBank/DDBJ whole genome shotgun (WGS) entry which is preliminary data.</text>
</comment>
<dbReference type="EMBL" id="RCMI01001747">
    <property type="protein sequence ID" value="KAG2881635.1"/>
    <property type="molecule type" value="Genomic_DNA"/>
</dbReference>
<protein>
    <submittedName>
        <fullName evidence="2">Uncharacterized protein</fullName>
    </submittedName>
</protein>
<dbReference type="AlphaFoldDB" id="A0A8T1CSK3"/>
<dbReference type="EMBL" id="RCMK01000461">
    <property type="protein sequence ID" value="KAG2927402.1"/>
    <property type="molecule type" value="Genomic_DNA"/>
</dbReference>
<reference evidence="2" key="1">
    <citation type="submission" date="2018-10" db="EMBL/GenBank/DDBJ databases">
        <title>Effector identification in a new, highly contiguous assembly of the strawberry crown rot pathogen Phytophthora cactorum.</title>
        <authorList>
            <person name="Armitage A.D."/>
            <person name="Nellist C.F."/>
            <person name="Bates H."/>
            <person name="Vickerstaff R.J."/>
            <person name="Harrison R.J."/>
        </authorList>
    </citation>
    <scope>NUCLEOTIDE SEQUENCE</scope>
    <source>
        <strain evidence="1">4032</strain>
        <strain evidence="2">4040</strain>
        <strain evidence="3">P421</strain>
    </source>
</reference>
<dbReference type="PANTHER" id="PTHR40866">
    <property type="entry name" value="BED-TYPE DOMAIN-CONTAINING PROTEIN"/>
    <property type="match status" value="1"/>
</dbReference>